<reference evidence="3" key="3">
    <citation type="submission" date="2023-05" db="EMBL/GenBank/DDBJ databases">
        <authorList>
            <person name="Smith C.H."/>
        </authorList>
    </citation>
    <scope>NUCLEOTIDE SEQUENCE</scope>
    <source>
        <strain evidence="3">CHS0354</strain>
        <tissue evidence="3">Mantle</tissue>
    </source>
</reference>
<dbReference type="EMBL" id="JAEAOA010001917">
    <property type="protein sequence ID" value="KAK3596022.1"/>
    <property type="molecule type" value="Genomic_DNA"/>
</dbReference>
<accession>A0AAE0SQ73</accession>
<feature type="region of interest" description="Disordered" evidence="1">
    <location>
        <begin position="382"/>
        <end position="432"/>
    </location>
</feature>
<evidence type="ECO:0000256" key="2">
    <source>
        <dbReference type="SAM" id="SignalP"/>
    </source>
</evidence>
<sequence>MGLNIVILMVLTRILQTSISQSLSADNPEAPAIGYLCNCNCTRPKDILSIPHIRLLSKRGSSKKEESLEKQTEAPEIQLFLPANVQDHGDSFDSSFDDFDDTLSQVNLPVDDSGHVPLDGLDHSEYINDPLYVPMGSDNSQYVHDPLYENVQTRTDIGGVRVTNVHSEEPLYENIPNREDKLYELIDVDEEHIYHDEEVARYLRQREEAGAYDNVKKEDTTLYENFYKANHTDHGPNTSNRFGEMMQRDHSNPDENSSFHSIVSVPSAAAYPPPFMIDHKQDDTYVQEDPGHHNINKDFDVFRSSYESLVSSRQPKPPNTPSPSPPFTTPQQTPNPPSTSPTFRSHPLPEHDKLSFHSSSQNEQQYQPLYQQTHFTDVRLKEGQQQLPPPPPPPPRPPPPPPPPPSWIAKSDVRGMSEHNPNKTKNATDNLRGLRRGSLFKVRTSTGSYLSMHIQDKVDN</sequence>
<evidence type="ECO:0000313" key="3">
    <source>
        <dbReference type="EMBL" id="KAK3596022.1"/>
    </source>
</evidence>
<feature type="compositionally biased region" description="Pro residues" evidence="1">
    <location>
        <begin position="315"/>
        <end position="339"/>
    </location>
</feature>
<comment type="caution">
    <text evidence="3">The sequence shown here is derived from an EMBL/GenBank/DDBJ whole genome shotgun (WGS) entry which is preliminary data.</text>
</comment>
<dbReference type="AlphaFoldDB" id="A0AAE0SQ73"/>
<reference evidence="3" key="1">
    <citation type="journal article" date="2021" name="Genome Biol. Evol.">
        <title>A High-Quality Reference Genome for a Parasitic Bivalve with Doubly Uniparental Inheritance (Bivalvia: Unionida).</title>
        <authorList>
            <person name="Smith C.H."/>
        </authorList>
    </citation>
    <scope>NUCLEOTIDE SEQUENCE</scope>
    <source>
        <strain evidence="3">CHS0354</strain>
    </source>
</reference>
<proteinExistence type="predicted"/>
<name>A0AAE0SQ73_9BIVA</name>
<reference evidence="3" key="2">
    <citation type="journal article" date="2021" name="Genome Biol. Evol.">
        <title>Developing a high-quality reference genome for a parasitic bivalve with doubly uniparental inheritance (Bivalvia: Unionida).</title>
        <authorList>
            <person name="Smith C.H."/>
        </authorList>
    </citation>
    <scope>NUCLEOTIDE SEQUENCE</scope>
    <source>
        <strain evidence="3">CHS0354</strain>
        <tissue evidence="3">Mantle</tissue>
    </source>
</reference>
<feature type="chain" id="PRO_5042127519" evidence="2">
    <location>
        <begin position="21"/>
        <end position="460"/>
    </location>
</feature>
<feature type="region of interest" description="Disordered" evidence="1">
    <location>
        <begin position="307"/>
        <end position="364"/>
    </location>
</feature>
<evidence type="ECO:0000313" key="4">
    <source>
        <dbReference type="Proteomes" id="UP001195483"/>
    </source>
</evidence>
<keyword evidence="4" id="KW-1185">Reference proteome</keyword>
<feature type="compositionally biased region" description="Basic and acidic residues" evidence="1">
    <location>
        <begin position="411"/>
        <end position="421"/>
    </location>
</feature>
<dbReference type="Proteomes" id="UP001195483">
    <property type="component" value="Unassembled WGS sequence"/>
</dbReference>
<protein>
    <submittedName>
        <fullName evidence="3">Uncharacterized protein</fullName>
    </submittedName>
</protein>
<organism evidence="3 4">
    <name type="scientific">Potamilus streckersoni</name>
    <dbReference type="NCBI Taxonomy" id="2493646"/>
    <lineage>
        <taxon>Eukaryota</taxon>
        <taxon>Metazoa</taxon>
        <taxon>Spiralia</taxon>
        <taxon>Lophotrochozoa</taxon>
        <taxon>Mollusca</taxon>
        <taxon>Bivalvia</taxon>
        <taxon>Autobranchia</taxon>
        <taxon>Heteroconchia</taxon>
        <taxon>Palaeoheterodonta</taxon>
        <taxon>Unionida</taxon>
        <taxon>Unionoidea</taxon>
        <taxon>Unionidae</taxon>
        <taxon>Ambleminae</taxon>
        <taxon>Lampsilini</taxon>
        <taxon>Potamilus</taxon>
    </lineage>
</organism>
<gene>
    <name evidence="3" type="ORF">CHS0354_032545</name>
</gene>
<evidence type="ECO:0000256" key="1">
    <source>
        <dbReference type="SAM" id="MobiDB-lite"/>
    </source>
</evidence>
<keyword evidence="2" id="KW-0732">Signal</keyword>
<feature type="compositionally biased region" description="Pro residues" evidence="1">
    <location>
        <begin position="387"/>
        <end position="406"/>
    </location>
</feature>
<feature type="region of interest" description="Disordered" evidence="1">
    <location>
        <begin position="229"/>
        <end position="259"/>
    </location>
</feature>
<feature type="signal peptide" evidence="2">
    <location>
        <begin position="1"/>
        <end position="20"/>
    </location>
</feature>